<dbReference type="EMBL" id="JBEPLU010000003">
    <property type="protein sequence ID" value="MET3528279.1"/>
    <property type="molecule type" value="Genomic_DNA"/>
</dbReference>
<evidence type="ECO:0000256" key="3">
    <source>
        <dbReference type="ARBA" id="ARBA00021717"/>
    </source>
</evidence>
<evidence type="ECO:0000256" key="2">
    <source>
        <dbReference type="ARBA" id="ARBA00009772"/>
    </source>
</evidence>
<feature type="transmembrane region" description="Helical" evidence="10">
    <location>
        <begin position="211"/>
        <end position="239"/>
    </location>
</feature>
<protein>
    <recommendedName>
        <fullName evidence="3 9">Flagellar biosynthetic protein FliR</fullName>
    </recommendedName>
</protein>
<evidence type="ECO:0000256" key="1">
    <source>
        <dbReference type="ARBA" id="ARBA00002578"/>
    </source>
</evidence>
<sequence length="251" mass="26328">MESYAAASQVYAAGLIFARVGAIVMLLPGIGDNSVPPRIRLSFAFLMALMLMPLVAKGMPVPGTVSGVATGVIREVLIGLMIGGILRVFLSALSTAGEIISIQTTLSFAQTAAPGQAAPSTSLGTFLGLIGITLIMTTDLHHMFITAIARSYSLFPFTRDVPIADSAQLAAQTVAGAFRLGLQLAAPVVVFTVIFNVAAGLVGRVMPQFQVFFVVTPLVVLLGLSIFALSLGVIGMVWLNRYRELVSLFLG</sequence>
<evidence type="ECO:0000256" key="8">
    <source>
        <dbReference type="ARBA" id="ARBA00023143"/>
    </source>
</evidence>
<dbReference type="PANTHER" id="PTHR30065:SF8">
    <property type="entry name" value="FLAGELLAR BIOSYNTHETIC PROTEIN FLIR"/>
    <property type="match status" value="1"/>
</dbReference>
<keyword evidence="5 10" id="KW-0812">Transmembrane</keyword>
<keyword evidence="12" id="KW-1185">Reference proteome</keyword>
<evidence type="ECO:0000313" key="11">
    <source>
        <dbReference type="EMBL" id="MET3528279.1"/>
    </source>
</evidence>
<name>A0ABV2EMJ5_9CAUL</name>
<reference evidence="11 12" key="1">
    <citation type="submission" date="2024-06" db="EMBL/GenBank/DDBJ databases">
        <title>Genomic Encyclopedia of Type Strains, Phase IV (KMG-IV): sequencing the most valuable type-strain genomes for metagenomic binning, comparative biology and taxonomic classification.</title>
        <authorList>
            <person name="Goeker M."/>
        </authorList>
    </citation>
    <scope>NUCLEOTIDE SEQUENCE [LARGE SCALE GENOMIC DNA]</scope>
    <source>
        <strain evidence="11 12">DSM 17809</strain>
    </source>
</reference>
<comment type="similarity">
    <text evidence="2 10">Belongs to the FliR/MopE/SpaR family.</text>
</comment>
<comment type="subcellular location">
    <subcellularLocation>
        <location evidence="10">Cell membrane</location>
        <topology evidence="10">Multi-pass membrane protein</topology>
    </subcellularLocation>
    <subcellularLocation>
        <location evidence="10">Bacterial flagellum basal body</location>
    </subcellularLocation>
</comment>
<dbReference type="InterPro" id="IPR006303">
    <property type="entry name" value="FliR"/>
</dbReference>
<dbReference type="NCBIfam" id="TIGR01400">
    <property type="entry name" value="fliR"/>
    <property type="match status" value="1"/>
</dbReference>
<dbReference type="PANTHER" id="PTHR30065">
    <property type="entry name" value="FLAGELLAR BIOSYNTHETIC PROTEIN FLIR"/>
    <property type="match status" value="1"/>
</dbReference>
<organism evidence="11 12">
    <name type="scientific">Phenylobacterium koreense</name>
    <dbReference type="NCBI Taxonomy" id="266125"/>
    <lineage>
        <taxon>Bacteria</taxon>
        <taxon>Pseudomonadati</taxon>
        <taxon>Pseudomonadota</taxon>
        <taxon>Alphaproteobacteria</taxon>
        <taxon>Caulobacterales</taxon>
        <taxon>Caulobacteraceae</taxon>
        <taxon>Phenylobacterium</taxon>
    </lineage>
</organism>
<proteinExistence type="inferred from homology"/>
<gene>
    <name evidence="11" type="ORF">ABID41_003418</name>
</gene>
<keyword evidence="7 10" id="KW-0472">Membrane</keyword>
<evidence type="ECO:0000256" key="9">
    <source>
        <dbReference type="NCBIfam" id="TIGR01400"/>
    </source>
</evidence>
<feature type="transmembrane region" description="Helical" evidence="10">
    <location>
        <begin position="76"/>
        <end position="96"/>
    </location>
</feature>
<dbReference type="InterPro" id="IPR002010">
    <property type="entry name" value="T3SS_IM_R"/>
</dbReference>
<keyword evidence="11" id="KW-0282">Flagellum</keyword>
<keyword evidence="11" id="KW-0969">Cilium</keyword>
<feature type="transmembrane region" description="Helical" evidence="10">
    <location>
        <begin position="180"/>
        <end position="199"/>
    </location>
</feature>
<accession>A0ABV2EMJ5</accession>
<feature type="transmembrane region" description="Helical" evidence="10">
    <location>
        <begin position="6"/>
        <end position="27"/>
    </location>
</feature>
<keyword evidence="8 10" id="KW-0975">Bacterial flagellum</keyword>
<keyword evidence="11" id="KW-0966">Cell projection</keyword>
<keyword evidence="4 10" id="KW-1003">Cell membrane</keyword>
<dbReference type="PRINTS" id="PR00953">
    <property type="entry name" value="TYPE3IMRPROT"/>
</dbReference>
<comment type="function">
    <text evidence="1 10">Role in flagellar biosynthesis.</text>
</comment>
<evidence type="ECO:0000256" key="7">
    <source>
        <dbReference type="ARBA" id="ARBA00023136"/>
    </source>
</evidence>
<keyword evidence="6 10" id="KW-1133">Transmembrane helix</keyword>
<dbReference type="Pfam" id="PF01311">
    <property type="entry name" value="Bac_export_1"/>
    <property type="match status" value="1"/>
</dbReference>
<dbReference type="Proteomes" id="UP001549110">
    <property type="component" value="Unassembled WGS sequence"/>
</dbReference>
<evidence type="ECO:0000256" key="6">
    <source>
        <dbReference type="ARBA" id="ARBA00022989"/>
    </source>
</evidence>
<dbReference type="RefSeq" id="WP_331931820.1">
    <property type="nucleotide sequence ID" value="NZ_JBEPLU010000003.1"/>
</dbReference>
<feature type="transmembrane region" description="Helical" evidence="10">
    <location>
        <begin position="39"/>
        <end position="56"/>
    </location>
</feature>
<comment type="caution">
    <text evidence="11">The sequence shown here is derived from an EMBL/GenBank/DDBJ whole genome shotgun (WGS) entry which is preliminary data.</text>
</comment>
<evidence type="ECO:0000256" key="5">
    <source>
        <dbReference type="ARBA" id="ARBA00022692"/>
    </source>
</evidence>
<evidence type="ECO:0000256" key="4">
    <source>
        <dbReference type="ARBA" id="ARBA00022475"/>
    </source>
</evidence>
<evidence type="ECO:0000256" key="10">
    <source>
        <dbReference type="RuleBase" id="RU362071"/>
    </source>
</evidence>
<evidence type="ECO:0000313" key="12">
    <source>
        <dbReference type="Proteomes" id="UP001549110"/>
    </source>
</evidence>